<dbReference type="Proteomes" id="UP001328733">
    <property type="component" value="Unassembled WGS sequence"/>
</dbReference>
<gene>
    <name evidence="2" type="ORF">V0288_15445</name>
</gene>
<feature type="transmembrane region" description="Helical" evidence="1">
    <location>
        <begin position="6"/>
        <end position="25"/>
    </location>
</feature>
<keyword evidence="1" id="KW-0812">Transmembrane</keyword>
<dbReference type="AlphaFoldDB" id="A0AAW9QL55"/>
<dbReference type="RefSeq" id="WP_332866005.1">
    <property type="nucleotide sequence ID" value="NZ_JBAFSM010000030.1"/>
</dbReference>
<dbReference type="EMBL" id="JBAFSM010000030">
    <property type="protein sequence ID" value="MEG3438525.1"/>
    <property type="molecule type" value="Genomic_DNA"/>
</dbReference>
<evidence type="ECO:0000256" key="1">
    <source>
        <dbReference type="SAM" id="Phobius"/>
    </source>
</evidence>
<protein>
    <submittedName>
        <fullName evidence="2">DUF5132 domain-containing protein</fullName>
    </submittedName>
</protein>
<organism evidence="2 3">
    <name type="scientific">Pannus brasiliensis CCIBt3594</name>
    <dbReference type="NCBI Taxonomy" id="1427578"/>
    <lineage>
        <taxon>Bacteria</taxon>
        <taxon>Bacillati</taxon>
        <taxon>Cyanobacteriota</taxon>
        <taxon>Cyanophyceae</taxon>
        <taxon>Oscillatoriophycideae</taxon>
        <taxon>Chroococcales</taxon>
        <taxon>Microcystaceae</taxon>
        <taxon>Pannus</taxon>
    </lineage>
</organism>
<evidence type="ECO:0000313" key="2">
    <source>
        <dbReference type="EMBL" id="MEG3438525.1"/>
    </source>
</evidence>
<dbReference type="InterPro" id="IPR033456">
    <property type="entry name" value="DUF5132"/>
</dbReference>
<keyword evidence="3" id="KW-1185">Reference proteome</keyword>
<evidence type="ECO:0000313" key="3">
    <source>
        <dbReference type="Proteomes" id="UP001328733"/>
    </source>
</evidence>
<name>A0AAW9QL55_9CHRO</name>
<accession>A0AAW9QL55</accession>
<dbReference type="Pfam" id="PF17195">
    <property type="entry name" value="DUF5132"/>
    <property type="match status" value="1"/>
</dbReference>
<proteinExistence type="predicted"/>
<keyword evidence="1" id="KW-0472">Membrane</keyword>
<comment type="caution">
    <text evidence="2">The sequence shown here is derived from an EMBL/GenBank/DDBJ whole genome shotgun (WGS) entry which is preliminary data.</text>
</comment>
<sequence>MEELLIIGGVGVAGIIVFGSAIALVNPQAGEAISETGRTLAKNGLKLGMEAVEKVQSSIAEAGESWNDIVAEAKAERESVATNSRVSPSEDHS</sequence>
<keyword evidence="1" id="KW-1133">Transmembrane helix</keyword>
<reference evidence="2 3" key="1">
    <citation type="submission" date="2024-01" db="EMBL/GenBank/DDBJ databases">
        <title>Genomic insights into the taxonomy and metabolism of the cyanobacterium Pannus brasiliensis CCIBt3594.</title>
        <authorList>
            <person name="Machado M."/>
            <person name="Botero N.B."/>
            <person name="Andreote A.P.D."/>
            <person name="Feitosa A.M.T."/>
            <person name="Popin R."/>
            <person name="Sivonen K."/>
            <person name="Fiore M.F."/>
        </authorList>
    </citation>
    <scope>NUCLEOTIDE SEQUENCE [LARGE SCALE GENOMIC DNA]</scope>
    <source>
        <strain evidence="2 3">CCIBt3594</strain>
    </source>
</reference>